<dbReference type="SUPFAM" id="SSF48264">
    <property type="entry name" value="Cytochrome P450"/>
    <property type="match status" value="1"/>
</dbReference>
<evidence type="ECO:0000256" key="1">
    <source>
        <dbReference type="ARBA" id="ARBA00001971"/>
    </source>
</evidence>
<evidence type="ECO:0000256" key="8">
    <source>
        <dbReference type="SAM" id="Phobius"/>
    </source>
</evidence>
<keyword evidence="8" id="KW-0472">Membrane</keyword>
<sequence>MNIAALVGSFHDATLAQLLRPALGFVLLTWLAVATYYLHFHPLARIPGPKIWILSRLPYILVLRKGRLAVRLKELHDAYGSVVRVAANEVSFIDEKAWTDIYAYHQHYPLPKNPYWYRMRPNKAYGIMASPNADHGRFRRTYAPVFTEKAVREQEPLILRHIETLIDQLKIEASKKAPTNIVNWFEYIAFDIVGDLSYSHSFDCLRKNDNRYQITIVQGSMKGFTLDASLRLLGVEKVKQLYIPMISPKKQEKYYKTLNYWTQQRLAEGERQQGNDLMKYANLRTNKGLTLPETENSIGDMMIAGSETVASTLAAVFYHLTRSPSTYQDLAKDLRGKFNRQTEINITAVSDLPFLNAVINEAMRLCPSLPMVMPRIVPEPGAHICGYWFPAGTQVSFCQLAAYSSPKNFSFPERFIPSRWLPTSTMKLHNAGVFHPFSVGQRNCIGKEFGLAEVRLILAKLLWSFDITAGEKDWDWNSQKTYHVWEKRPLFVNISPRGL</sequence>
<evidence type="ECO:0000256" key="4">
    <source>
        <dbReference type="ARBA" id="ARBA00022723"/>
    </source>
</evidence>
<keyword evidence="5 6" id="KW-0408">Iron</keyword>
<dbReference type="PANTHER" id="PTHR24305">
    <property type="entry name" value="CYTOCHROME P450"/>
    <property type="match status" value="1"/>
</dbReference>
<feature type="binding site" description="axial binding residue" evidence="6">
    <location>
        <position position="444"/>
    </location>
    <ligand>
        <name>heme</name>
        <dbReference type="ChEBI" id="CHEBI:30413"/>
    </ligand>
    <ligandPart>
        <name>Fe</name>
        <dbReference type="ChEBI" id="CHEBI:18248"/>
    </ligandPart>
</feature>
<dbReference type="EMBL" id="MG777484">
    <property type="protein sequence ID" value="AUW30968.1"/>
    <property type="molecule type" value="Genomic_DNA"/>
</dbReference>
<organism evidence="9">
    <name type="scientific">Cladonia uncialis subsp. uncialis</name>
    <dbReference type="NCBI Taxonomy" id="180999"/>
    <lineage>
        <taxon>Eukaryota</taxon>
        <taxon>Fungi</taxon>
        <taxon>Dikarya</taxon>
        <taxon>Ascomycota</taxon>
        <taxon>Pezizomycotina</taxon>
        <taxon>Lecanoromycetes</taxon>
        <taxon>OSLEUM clade</taxon>
        <taxon>Lecanoromycetidae</taxon>
        <taxon>Lecanorales</taxon>
        <taxon>Lecanorineae</taxon>
        <taxon>Cladoniaceae</taxon>
        <taxon>Cladonia</taxon>
    </lineage>
</organism>
<dbReference type="PANTHER" id="PTHR24305:SF210">
    <property type="entry name" value="CYTOCHROME P450 MONOOXYGENASE ASQL-RELATED"/>
    <property type="match status" value="1"/>
</dbReference>
<keyword evidence="3 6" id="KW-0349">Heme</keyword>
<comment type="cofactor">
    <cofactor evidence="1 6">
        <name>heme</name>
        <dbReference type="ChEBI" id="CHEBI:30413"/>
    </cofactor>
</comment>
<dbReference type="Pfam" id="PF00067">
    <property type="entry name" value="p450"/>
    <property type="match status" value="1"/>
</dbReference>
<dbReference type="GO" id="GO:0020037">
    <property type="term" value="F:heme binding"/>
    <property type="evidence" value="ECO:0007669"/>
    <property type="project" value="InterPro"/>
</dbReference>
<proteinExistence type="inferred from homology"/>
<dbReference type="GO" id="GO:0004497">
    <property type="term" value="F:monooxygenase activity"/>
    <property type="evidence" value="ECO:0007669"/>
    <property type="project" value="UniProtKB-KW"/>
</dbReference>
<dbReference type="PROSITE" id="PS00086">
    <property type="entry name" value="CYTOCHROME_P450"/>
    <property type="match status" value="1"/>
</dbReference>
<reference evidence="9" key="1">
    <citation type="submission" date="2016-05" db="EMBL/GenBank/DDBJ databases">
        <title>Lichen genome sequencing reveals its rich biosynthetic potential.</title>
        <authorList>
            <person name="Bertrand R.L."/>
            <person name="Abdel-Hameed M."/>
            <person name="Sorensen J.L."/>
        </authorList>
    </citation>
    <scope>NUCLEOTIDE SEQUENCE</scope>
</reference>
<dbReference type="InterPro" id="IPR050121">
    <property type="entry name" value="Cytochrome_P450_monoxygenase"/>
</dbReference>
<feature type="transmembrane region" description="Helical" evidence="8">
    <location>
        <begin position="18"/>
        <end position="38"/>
    </location>
</feature>
<dbReference type="InterPro" id="IPR002401">
    <property type="entry name" value="Cyt_P450_E_grp-I"/>
</dbReference>
<accession>A0A1Z1CBV2</accession>
<dbReference type="PRINTS" id="PR00463">
    <property type="entry name" value="EP450I"/>
</dbReference>
<keyword evidence="8" id="KW-0812">Transmembrane</keyword>
<evidence type="ECO:0000256" key="3">
    <source>
        <dbReference type="ARBA" id="ARBA00022617"/>
    </source>
</evidence>
<evidence type="ECO:0000256" key="2">
    <source>
        <dbReference type="ARBA" id="ARBA00010617"/>
    </source>
</evidence>
<evidence type="ECO:0000313" key="10">
    <source>
        <dbReference type="EMBL" id="AUW30968.1"/>
    </source>
</evidence>
<name>A0A1Z1CBV2_CLAUC</name>
<dbReference type="InterPro" id="IPR001128">
    <property type="entry name" value="Cyt_P450"/>
</dbReference>
<keyword evidence="7" id="KW-0560">Oxidoreductase</keyword>
<evidence type="ECO:0000256" key="6">
    <source>
        <dbReference type="PIRSR" id="PIRSR602401-1"/>
    </source>
</evidence>
<protein>
    <submittedName>
        <fullName evidence="9">Putative cytochrome p450</fullName>
    </submittedName>
</protein>
<dbReference type="EMBL" id="KX264293">
    <property type="protein sequence ID" value="ANM86704.1"/>
    <property type="molecule type" value="Genomic_DNA"/>
</dbReference>
<dbReference type="InterPro" id="IPR036396">
    <property type="entry name" value="Cyt_P450_sf"/>
</dbReference>
<keyword evidence="8" id="KW-1133">Transmembrane helix</keyword>
<dbReference type="GO" id="GO:0016705">
    <property type="term" value="F:oxidoreductase activity, acting on paired donors, with incorporation or reduction of molecular oxygen"/>
    <property type="evidence" value="ECO:0007669"/>
    <property type="project" value="InterPro"/>
</dbReference>
<reference evidence="10" key="2">
    <citation type="submission" date="2017-12" db="EMBL/GenBank/DDBJ databases">
        <title>Genome Sequencing Reveals a Rich Biosynthetic Potential.</title>
        <authorList>
            <person name="Bertrand R.L."/>
            <person name="Abdel-Hameed M.E."/>
            <person name="Sorensen J.L."/>
        </authorList>
    </citation>
    <scope>NUCLEOTIDE SEQUENCE</scope>
</reference>
<evidence type="ECO:0000313" key="9">
    <source>
        <dbReference type="EMBL" id="ANM86704.1"/>
    </source>
</evidence>
<comment type="similarity">
    <text evidence="2 7">Belongs to the cytochrome P450 family.</text>
</comment>
<dbReference type="InterPro" id="IPR017972">
    <property type="entry name" value="Cyt_P450_CS"/>
</dbReference>
<keyword evidence="4 6" id="KW-0479">Metal-binding</keyword>
<dbReference type="CDD" id="cd11058">
    <property type="entry name" value="CYP60B-like"/>
    <property type="match status" value="1"/>
</dbReference>
<evidence type="ECO:0000256" key="5">
    <source>
        <dbReference type="ARBA" id="ARBA00023004"/>
    </source>
</evidence>
<dbReference type="PRINTS" id="PR00385">
    <property type="entry name" value="P450"/>
</dbReference>
<dbReference type="GO" id="GO:0005506">
    <property type="term" value="F:iron ion binding"/>
    <property type="evidence" value="ECO:0007669"/>
    <property type="project" value="InterPro"/>
</dbReference>
<evidence type="ECO:0000256" key="7">
    <source>
        <dbReference type="RuleBase" id="RU000461"/>
    </source>
</evidence>
<dbReference type="AlphaFoldDB" id="A0A1Z1CBV2"/>
<keyword evidence="7" id="KW-0503">Monooxygenase</keyword>
<dbReference type="Gene3D" id="1.10.630.10">
    <property type="entry name" value="Cytochrome P450"/>
    <property type="match status" value="1"/>
</dbReference>